<accession>A0A0H2MK18</accession>
<dbReference type="OrthoDB" id="8480472at2"/>
<protein>
    <submittedName>
        <fullName evidence="2">Uncharacterized protein</fullName>
    </submittedName>
</protein>
<comment type="caution">
    <text evidence="2">The sequence shown here is derived from an EMBL/GenBank/DDBJ whole genome shotgun (WGS) entry which is preliminary data.</text>
</comment>
<name>A0A0H2MK18_9PROT</name>
<dbReference type="RefSeq" id="WP_047763642.1">
    <property type="nucleotide sequence ID" value="NZ_LAQL01000005.1"/>
</dbReference>
<organism evidence="2 3">
    <name type="scientific">Kiloniella spongiae</name>
    <dbReference type="NCBI Taxonomy" id="1489064"/>
    <lineage>
        <taxon>Bacteria</taxon>
        <taxon>Pseudomonadati</taxon>
        <taxon>Pseudomonadota</taxon>
        <taxon>Alphaproteobacteria</taxon>
        <taxon>Rhodospirillales</taxon>
        <taxon>Kiloniellaceae</taxon>
        <taxon>Kiloniella</taxon>
    </lineage>
</organism>
<dbReference type="EMBL" id="LAQL01000005">
    <property type="protein sequence ID" value="KLN61092.1"/>
    <property type="molecule type" value="Genomic_DNA"/>
</dbReference>
<evidence type="ECO:0000313" key="2">
    <source>
        <dbReference type="EMBL" id="KLN61092.1"/>
    </source>
</evidence>
<proteinExistence type="predicted"/>
<evidence type="ECO:0000313" key="3">
    <source>
        <dbReference type="Proteomes" id="UP000035444"/>
    </source>
</evidence>
<keyword evidence="3" id="KW-1185">Reference proteome</keyword>
<dbReference type="Proteomes" id="UP000035444">
    <property type="component" value="Unassembled WGS sequence"/>
</dbReference>
<gene>
    <name evidence="2" type="ORF">WH96_07915</name>
</gene>
<reference evidence="2 3" key="1">
    <citation type="submission" date="2015-03" db="EMBL/GenBank/DDBJ databases">
        <title>Genome Sequence of Kiloniella spongiae MEBiC09566, isolated from a marine sponge.</title>
        <authorList>
            <person name="Shao Z."/>
            <person name="Wang L."/>
            <person name="Li X."/>
        </authorList>
    </citation>
    <scope>NUCLEOTIDE SEQUENCE [LARGE SCALE GENOMIC DNA]</scope>
    <source>
        <strain evidence="2 3">MEBiC09566</strain>
    </source>
</reference>
<feature type="region of interest" description="Disordered" evidence="1">
    <location>
        <begin position="47"/>
        <end position="68"/>
    </location>
</feature>
<sequence length="68" mass="7350">MYIPPLYTRTGTIITPEPQANRGPAFKPATQTVVEVQTIKTINSDNTTGKKLLAPPTDGRGSRVDILV</sequence>
<dbReference type="AlphaFoldDB" id="A0A0H2MK18"/>
<evidence type="ECO:0000256" key="1">
    <source>
        <dbReference type="SAM" id="MobiDB-lite"/>
    </source>
</evidence>